<keyword evidence="13" id="KW-1185">Reference proteome</keyword>
<evidence type="ECO:0000256" key="5">
    <source>
        <dbReference type="ARBA" id="ARBA00022692"/>
    </source>
</evidence>
<keyword evidence="6 10" id="KW-1278">Translocase</keyword>
<gene>
    <name evidence="12" type="ORF">VA596_34245</name>
</gene>
<sequence length="140" mass="15167">MKVEARIFFIVAIFAVVMAAVYWVMTATLTFDKHAEPVGIVALFLTGGLAFLAGSYMQFVARRIEPRPEDREDAEISDGAGELGFFSPGSYWPVSMAATAALAALALAFFHIWLLVIALVALLITIGGLVFEYHTGPSHD</sequence>
<evidence type="ECO:0000256" key="6">
    <source>
        <dbReference type="ARBA" id="ARBA00022967"/>
    </source>
</evidence>
<evidence type="ECO:0000256" key="10">
    <source>
        <dbReference type="PIRNR" id="PIRNR017385"/>
    </source>
</evidence>
<dbReference type="InterPro" id="IPR021050">
    <property type="entry name" value="Cyt_c_oxidase_su4_actinobac"/>
</dbReference>
<feature type="transmembrane region" description="Helical" evidence="11">
    <location>
        <begin position="100"/>
        <end position="131"/>
    </location>
</feature>
<keyword evidence="4 10" id="KW-1003">Cell membrane</keyword>
<name>A0ABU5REC7_9PSEU</name>
<comment type="subcellular location">
    <subcellularLocation>
        <location evidence="2">Cell membrane</location>
        <topology evidence="2">Multi-pass membrane protein</topology>
    </subcellularLocation>
</comment>
<organism evidence="12 13">
    <name type="scientific">Amycolatopsis heterodermiae</name>
    <dbReference type="NCBI Taxonomy" id="3110235"/>
    <lineage>
        <taxon>Bacteria</taxon>
        <taxon>Bacillati</taxon>
        <taxon>Actinomycetota</taxon>
        <taxon>Actinomycetes</taxon>
        <taxon>Pseudonocardiales</taxon>
        <taxon>Pseudonocardiaceae</taxon>
        <taxon>Amycolatopsis</taxon>
    </lineage>
</organism>
<evidence type="ECO:0000256" key="2">
    <source>
        <dbReference type="ARBA" id="ARBA00004651"/>
    </source>
</evidence>
<comment type="caution">
    <text evidence="12">The sequence shown here is derived from an EMBL/GenBank/DDBJ whole genome shotgun (WGS) entry which is preliminary data.</text>
</comment>
<comment type="catalytic activity">
    <reaction evidence="9 10">
        <text>4 Fe(II)-[cytochrome c] + O2 + 8 H(+)(in) = 4 Fe(III)-[cytochrome c] + 2 H2O + 4 H(+)(out)</text>
        <dbReference type="Rhea" id="RHEA:11436"/>
        <dbReference type="Rhea" id="RHEA-COMP:10350"/>
        <dbReference type="Rhea" id="RHEA-COMP:14399"/>
        <dbReference type="ChEBI" id="CHEBI:15377"/>
        <dbReference type="ChEBI" id="CHEBI:15378"/>
        <dbReference type="ChEBI" id="CHEBI:15379"/>
        <dbReference type="ChEBI" id="CHEBI:29033"/>
        <dbReference type="ChEBI" id="CHEBI:29034"/>
        <dbReference type="EC" id="7.1.1.9"/>
    </reaction>
</comment>
<proteinExistence type="inferred from homology"/>
<dbReference type="EMBL" id="JAYFSI010000010">
    <property type="protein sequence ID" value="MEA5364635.1"/>
    <property type="molecule type" value="Genomic_DNA"/>
</dbReference>
<evidence type="ECO:0000256" key="8">
    <source>
        <dbReference type="ARBA" id="ARBA00023136"/>
    </source>
</evidence>
<comment type="function">
    <text evidence="1 10">Part of cytochrome c oxidase, its function is unknown.</text>
</comment>
<keyword evidence="5 11" id="KW-0812">Transmembrane</keyword>
<reference evidence="12 13" key="1">
    <citation type="submission" date="2023-12" db="EMBL/GenBank/DDBJ databases">
        <title>Amycolatopsis sp. V23-08.</title>
        <authorList>
            <person name="Somphong A."/>
        </authorList>
    </citation>
    <scope>NUCLEOTIDE SEQUENCE [LARGE SCALE GENOMIC DNA]</scope>
    <source>
        <strain evidence="12 13">V23-08</strain>
    </source>
</reference>
<dbReference type="EC" id="7.1.1.9" evidence="10"/>
<keyword evidence="7 11" id="KW-1133">Transmembrane helix</keyword>
<accession>A0ABU5REC7</accession>
<protein>
    <recommendedName>
        <fullName evidence="10">Cytochrome c oxidase polypeptide 4</fullName>
        <ecNumber evidence="10">7.1.1.9</ecNumber>
    </recommendedName>
    <alternativeName>
        <fullName evidence="10">Cytochrome aa3 subunit 4</fullName>
    </alternativeName>
    <alternativeName>
        <fullName evidence="10">Cytochrome c oxidase polypeptide IV</fullName>
    </alternativeName>
</protein>
<evidence type="ECO:0000256" key="9">
    <source>
        <dbReference type="ARBA" id="ARBA00047816"/>
    </source>
</evidence>
<comment type="similarity">
    <text evidence="3 10">Belongs to the cytochrome c oxidase bacterial subunit CtaF family.</text>
</comment>
<evidence type="ECO:0000256" key="11">
    <source>
        <dbReference type="SAM" id="Phobius"/>
    </source>
</evidence>
<evidence type="ECO:0000256" key="7">
    <source>
        <dbReference type="ARBA" id="ARBA00022989"/>
    </source>
</evidence>
<dbReference type="Proteomes" id="UP001304298">
    <property type="component" value="Unassembled WGS sequence"/>
</dbReference>
<evidence type="ECO:0000313" key="13">
    <source>
        <dbReference type="Proteomes" id="UP001304298"/>
    </source>
</evidence>
<dbReference type="RefSeq" id="WP_323332568.1">
    <property type="nucleotide sequence ID" value="NZ_JAYFSI010000010.1"/>
</dbReference>
<evidence type="ECO:0000256" key="3">
    <source>
        <dbReference type="ARBA" id="ARBA00006870"/>
    </source>
</evidence>
<dbReference type="Pfam" id="PF12270">
    <property type="entry name" value="Cyt_c_ox_IV"/>
    <property type="match status" value="1"/>
</dbReference>
<feature type="transmembrane region" description="Helical" evidence="11">
    <location>
        <begin position="37"/>
        <end position="57"/>
    </location>
</feature>
<feature type="transmembrane region" description="Helical" evidence="11">
    <location>
        <begin position="7"/>
        <end position="25"/>
    </location>
</feature>
<keyword evidence="8 10" id="KW-0472">Membrane</keyword>
<dbReference type="PIRSF" id="PIRSF017385">
    <property type="entry name" value="CtaF"/>
    <property type="match status" value="1"/>
</dbReference>
<evidence type="ECO:0000256" key="1">
    <source>
        <dbReference type="ARBA" id="ARBA00002536"/>
    </source>
</evidence>
<evidence type="ECO:0000313" key="12">
    <source>
        <dbReference type="EMBL" id="MEA5364635.1"/>
    </source>
</evidence>
<evidence type="ECO:0000256" key="4">
    <source>
        <dbReference type="ARBA" id="ARBA00022475"/>
    </source>
</evidence>
<comment type="subunit">
    <text evidence="10">Associates with subunits I, II and III to form cytochrome c oxidase.</text>
</comment>